<dbReference type="SMART" id="SM00248">
    <property type="entry name" value="ANK"/>
    <property type="match status" value="4"/>
</dbReference>
<dbReference type="PROSITE" id="PS50297">
    <property type="entry name" value="ANK_REP_REGION"/>
    <property type="match status" value="1"/>
</dbReference>
<dbReference type="SUPFAM" id="SSF48403">
    <property type="entry name" value="Ankyrin repeat"/>
    <property type="match status" value="1"/>
</dbReference>
<keyword evidence="1" id="KW-0677">Repeat</keyword>
<dbReference type="Pfam" id="PF12796">
    <property type="entry name" value="Ank_2"/>
    <property type="match status" value="1"/>
</dbReference>
<dbReference type="eggNOG" id="COG0666">
    <property type="taxonomic scope" value="Bacteria"/>
</dbReference>
<evidence type="ECO:0000256" key="1">
    <source>
        <dbReference type="ARBA" id="ARBA00022737"/>
    </source>
</evidence>
<evidence type="ECO:0000313" key="7">
    <source>
        <dbReference type="Proteomes" id="UP000013785"/>
    </source>
</evidence>
<dbReference type="PATRIC" id="fig|1158610.3.peg.1615"/>
<dbReference type="EMBL" id="AJAT01000014">
    <property type="protein sequence ID" value="EOL43998.1"/>
    <property type="molecule type" value="Genomic_DNA"/>
</dbReference>
<dbReference type="PANTHER" id="PTHR24198">
    <property type="entry name" value="ANKYRIN REPEAT AND PROTEIN KINASE DOMAIN-CONTAINING PROTEIN"/>
    <property type="match status" value="1"/>
</dbReference>
<proteinExistence type="predicted"/>
<feature type="region of interest" description="Disordered" evidence="4">
    <location>
        <begin position="21"/>
        <end position="73"/>
    </location>
</feature>
<feature type="repeat" description="ANK" evidence="3">
    <location>
        <begin position="214"/>
        <end position="251"/>
    </location>
</feature>
<keyword evidence="5" id="KW-0732">Signal</keyword>
<reference evidence="6 7" key="1">
    <citation type="submission" date="2013-02" db="EMBL/GenBank/DDBJ databases">
        <title>The Genome Sequence of Enterococcus phoeniculicola BAA-412.</title>
        <authorList>
            <consortium name="The Broad Institute Genome Sequencing Platform"/>
            <consortium name="The Broad Institute Genome Sequencing Center for Infectious Disease"/>
            <person name="Earl A.M."/>
            <person name="Gilmore M.S."/>
            <person name="Lebreton F."/>
            <person name="Walker B."/>
            <person name="Young S.K."/>
            <person name="Zeng Q."/>
            <person name="Gargeya S."/>
            <person name="Fitzgerald M."/>
            <person name="Haas B."/>
            <person name="Abouelleil A."/>
            <person name="Alvarado L."/>
            <person name="Arachchi H.M."/>
            <person name="Berlin A.M."/>
            <person name="Chapman S.B."/>
            <person name="Dewar J."/>
            <person name="Goldberg J."/>
            <person name="Griggs A."/>
            <person name="Gujja S."/>
            <person name="Hansen M."/>
            <person name="Howarth C."/>
            <person name="Imamovic A."/>
            <person name="Larimer J."/>
            <person name="McCowan C."/>
            <person name="Murphy C."/>
            <person name="Neiman D."/>
            <person name="Pearson M."/>
            <person name="Priest M."/>
            <person name="Roberts A."/>
            <person name="Saif S."/>
            <person name="Shea T."/>
            <person name="Sisk P."/>
            <person name="Sykes S."/>
            <person name="Wortman J."/>
            <person name="Nusbaum C."/>
            <person name="Birren B."/>
        </authorList>
    </citation>
    <scope>NUCLEOTIDE SEQUENCE [LARGE SCALE GENOMIC DNA]</scope>
    <source>
        <strain evidence="6 7">ATCC BAA-412</strain>
    </source>
</reference>
<feature type="compositionally biased region" description="Low complexity" evidence="4">
    <location>
        <begin position="50"/>
        <end position="73"/>
    </location>
</feature>
<dbReference type="OrthoDB" id="9812708at2"/>
<feature type="chain" id="PRO_5038368315" evidence="5">
    <location>
        <begin position="23"/>
        <end position="274"/>
    </location>
</feature>
<dbReference type="AlphaFoldDB" id="R3TSA3"/>
<feature type="signal peptide" evidence="5">
    <location>
        <begin position="1"/>
        <end position="22"/>
    </location>
</feature>
<dbReference type="STRING" id="154621.RV11_GL000253"/>
<keyword evidence="7" id="KW-1185">Reference proteome</keyword>
<evidence type="ECO:0000256" key="5">
    <source>
        <dbReference type="SAM" id="SignalP"/>
    </source>
</evidence>
<dbReference type="RefSeq" id="WP_010768291.1">
    <property type="nucleotide sequence ID" value="NZ_ASWE01000003.1"/>
</dbReference>
<evidence type="ECO:0000256" key="4">
    <source>
        <dbReference type="SAM" id="MobiDB-lite"/>
    </source>
</evidence>
<feature type="compositionally biased region" description="Low complexity" evidence="4">
    <location>
        <begin position="21"/>
        <end position="40"/>
    </location>
</feature>
<dbReference type="PROSITE" id="PS50088">
    <property type="entry name" value="ANK_REPEAT"/>
    <property type="match status" value="2"/>
</dbReference>
<protein>
    <submittedName>
        <fullName evidence="6">Ankyrin repeat-containing protein</fullName>
    </submittedName>
</protein>
<sequence length="274" mass="29960">MYRGIFLVLFILLAGCSQTTMSTKTPTSSSQSLTSESAISEANTKETDQTSETTLHSTTESINQTSQTETAETSEVWRAKVGSLIPAVESNAIEEVRRILLDPTYPINEINEKQESPLLVATHQNNVEIAKLLIDAGADVNQQDEIQDSPYLYAGAEGRTEILAYILEHANPDQSVRNRFGGNALIPAAEKGHIENVKLLLADGRVNIDLQNNPGYTALIEAVALRDGSQVYQDIVKLLIDAGADKTLKDNTGRTASDYAKELGYGNIYRMLQE</sequence>
<organism evidence="6 7">
    <name type="scientific">Enterococcus phoeniculicola ATCC BAA-412</name>
    <dbReference type="NCBI Taxonomy" id="1158610"/>
    <lineage>
        <taxon>Bacteria</taxon>
        <taxon>Bacillati</taxon>
        <taxon>Bacillota</taxon>
        <taxon>Bacilli</taxon>
        <taxon>Lactobacillales</taxon>
        <taxon>Enterococcaceae</taxon>
        <taxon>Enterococcus</taxon>
    </lineage>
</organism>
<evidence type="ECO:0000313" key="6">
    <source>
        <dbReference type="EMBL" id="EOL43998.1"/>
    </source>
</evidence>
<dbReference type="InterPro" id="IPR036770">
    <property type="entry name" value="Ankyrin_rpt-contain_sf"/>
</dbReference>
<accession>R3TSA3</accession>
<keyword evidence="2 3" id="KW-0040">ANK repeat</keyword>
<evidence type="ECO:0000256" key="3">
    <source>
        <dbReference type="PROSITE-ProRule" id="PRU00023"/>
    </source>
</evidence>
<dbReference type="Proteomes" id="UP000013785">
    <property type="component" value="Unassembled WGS sequence"/>
</dbReference>
<dbReference type="Pfam" id="PF00023">
    <property type="entry name" value="Ank"/>
    <property type="match status" value="1"/>
</dbReference>
<comment type="caution">
    <text evidence="6">The sequence shown here is derived from an EMBL/GenBank/DDBJ whole genome shotgun (WGS) entry which is preliminary data.</text>
</comment>
<dbReference type="HOGENOM" id="CLU_000134_18_13_9"/>
<dbReference type="Gene3D" id="1.25.40.20">
    <property type="entry name" value="Ankyrin repeat-containing domain"/>
    <property type="match status" value="1"/>
</dbReference>
<gene>
    <name evidence="6" type="ORF">UC3_01628</name>
</gene>
<evidence type="ECO:0000256" key="2">
    <source>
        <dbReference type="ARBA" id="ARBA00023043"/>
    </source>
</evidence>
<name>R3TSA3_9ENTE</name>
<dbReference type="InterPro" id="IPR002110">
    <property type="entry name" value="Ankyrin_rpt"/>
</dbReference>
<feature type="repeat" description="ANK" evidence="3">
    <location>
        <begin position="113"/>
        <end position="145"/>
    </location>
</feature>
<dbReference type="PROSITE" id="PS51257">
    <property type="entry name" value="PROKAR_LIPOPROTEIN"/>
    <property type="match status" value="1"/>
</dbReference>
<dbReference type="PANTHER" id="PTHR24198:SF165">
    <property type="entry name" value="ANKYRIN REPEAT-CONTAINING PROTEIN-RELATED"/>
    <property type="match status" value="1"/>
</dbReference>